<feature type="domain" description="DUF2314" evidence="1">
    <location>
        <begin position="29"/>
        <end position="153"/>
    </location>
</feature>
<dbReference type="OrthoDB" id="884440at2"/>
<dbReference type="InterPro" id="IPR018756">
    <property type="entry name" value="DUF2314"/>
</dbReference>
<evidence type="ECO:0000313" key="2">
    <source>
        <dbReference type="EMBL" id="SDF99288.1"/>
    </source>
</evidence>
<dbReference type="AlphaFoldDB" id="A0A1G7QLD1"/>
<organism evidence="2 3">
    <name type="scientific">Chitinophaga filiformis</name>
    <name type="common">Myxococcus filiformis</name>
    <name type="synonym">Flexibacter filiformis</name>
    <dbReference type="NCBI Taxonomy" id="104663"/>
    <lineage>
        <taxon>Bacteria</taxon>
        <taxon>Pseudomonadati</taxon>
        <taxon>Bacteroidota</taxon>
        <taxon>Chitinophagia</taxon>
        <taxon>Chitinophagales</taxon>
        <taxon>Chitinophagaceae</taxon>
        <taxon>Chitinophaga</taxon>
    </lineage>
</organism>
<reference evidence="2 3" key="1">
    <citation type="submission" date="2016-10" db="EMBL/GenBank/DDBJ databases">
        <authorList>
            <person name="de Groot N.N."/>
        </authorList>
    </citation>
    <scope>NUCLEOTIDE SEQUENCE [LARGE SCALE GENOMIC DNA]</scope>
    <source>
        <strain evidence="2 3">DSM 527</strain>
    </source>
</reference>
<evidence type="ECO:0000313" key="3">
    <source>
        <dbReference type="Proteomes" id="UP000199045"/>
    </source>
</evidence>
<accession>A0A1G7QLD1</accession>
<proteinExistence type="predicted"/>
<protein>
    <submittedName>
        <fullName evidence="2">Uncharacterized conserved protein YegJ, DUF2314 family</fullName>
    </submittedName>
</protein>
<dbReference type="RefSeq" id="WP_089832384.1">
    <property type="nucleotide sequence ID" value="NZ_FNBN01000003.1"/>
</dbReference>
<gene>
    <name evidence="2" type="ORF">SAMN04488121_103101</name>
</gene>
<evidence type="ECO:0000259" key="1">
    <source>
        <dbReference type="Pfam" id="PF10077"/>
    </source>
</evidence>
<dbReference type="STRING" id="104663.SAMN04488121_103101"/>
<dbReference type="Pfam" id="PF10077">
    <property type="entry name" value="DUF2314"/>
    <property type="match status" value="1"/>
</dbReference>
<name>A0A1G7QLD1_CHIFI</name>
<dbReference type="EMBL" id="FNBN01000003">
    <property type="protein sequence ID" value="SDF99288.1"/>
    <property type="molecule type" value="Genomic_DNA"/>
</dbReference>
<sequence length="290" mass="33404">MGFLSKIFGRRGKGGTEDQLPVVHIADDDERMNWAIEKANATLHYFQTCLQEPDPEQQYFSVKVLIDDGVNREHLWLVSPSFDEEGNLYGVVGNKPVYVNSVTINQKIGIDPRFISDWMIIEEGRLIGGYTIRAIRDGRPAHERPEFDRQVGLYIDEGVDYFAHDFSTPEGAILCLEDAYDEQDIEKALACKNFEEEARLLLLKMNDRFSGKEILETTADILRASFIKSLKKDGFPVFRDLRRAYPYRKKITDNLYLITEVCIFPDGKKSKQEIYTFKGDDGWRVLNIVE</sequence>
<dbReference type="Proteomes" id="UP000199045">
    <property type="component" value="Unassembled WGS sequence"/>
</dbReference>